<reference evidence="3 4" key="1">
    <citation type="journal article" date="2016" name="PLoS ONE">
        <title>Sequence Assembly of Yarrowia lipolytica Strain W29/CLIB89 Shows Transposable Element Diversity.</title>
        <authorList>
            <person name="Magnan C."/>
            <person name="Yu J."/>
            <person name="Chang I."/>
            <person name="Jahn E."/>
            <person name="Kanomata Y."/>
            <person name="Wu J."/>
            <person name="Zeller M."/>
            <person name="Oakes M."/>
            <person name="Baldi P."/>
            <person name="Sandmeyer S."/>
        </authorList>
    </citation>
    <scope>NUCLEOTIDE SEQUENCE [LARGE SCALE GENOMIC DNA]</scope>
    <source>
        <strain evidence="4">CLIB89(W29)</strain>
    </source>
</reference>
<dbReference type="RefSeq" id="XP_504686.3">
    <property type="nucleotide sequence ID" value="XM_504686.3"/>
</dbReference>
<feature type="transmembrane region" description="Helical" evidence="2">
    <location>
        <begin position="654"/>
        <end position="673"/>
    </location>
</feature>
<proteinExistence type="predicted"/>
<keyword evidence="2" id="KW-1133">Transmembrane helix</keyword>
<keyword evidence="2" id="KW-0812">Transmembrane</keyword>
<feature type="transmembrane region" description="Helical" evidence="2">
    <location>
        <begin position="679"/>
        <end position="697"/>
    </location>
</feature>
<organism evidence="3 4">
    <name type="scientific">Yarrowia lipolytica</name>
    <name type="common">Candida lipolytica</name>
    <dbReference type="NCBI Taxonomy" id="4952"/>
    <lineage>
        <taxon>Eukaryota</taxon>
        <taxon>Fungi</taxon>
        <taxon>Dikarya</taxon>
        <taxon>Ascomycota</taxon>
        <taxon>Saccharomycotina</taxon>
        <taxon>Dipodascomycetes</taxon>
        <taxon>Dipodascales</taxon>
        <taxon>Dipodascales incertae sedis</taxon>
        <taxon>Yarrowia</taxon>
    </lineage>
</organism>
<feature type="compositionally biased region" description="Low complexity" evidence="1">
    <location>
        <begin position="467"/>
        <end position="507"/>
    </location>
</feature>
<evidence type="ECO:0000313" key="3">
    <source>
        <dbReference type="EMBL" id="AOW06293.1"/>
    </source>
</evidence>
<feature type="region of interest" description="Disordered" evidence="1">
    <location>
        <begin position="254"/>
        <end position="293"/>
    </location>
</feature>
<dbReference type="KEGG" id="yli:2911549"/>
<gene>
    <name evidence="3" type="ORF">YALI1_E38479g</name>
</gene>
<sequence>MPSINILCSSALPFVPTKFQIDAHEHETVLVVKKRLCQKLVELQRQGSVETSTESYNREQEHLGNPGNLKLIFGGKILPDANELPNLAATNPTFHLHLLPVSLDKEKLSIIERFRRGSTSKGDANGGAESSGSTPAESQTMYNVRLLSNQAKPTIHYNVQQQSLYNMDGEASLADLKHLLINSLGNDTAVKSLDLAIQRKFVVFNSKGQDFSDDTMKVKDINNFGRPPHSQGTNVVIFYRFVLGEFEEYQMEGENEVLEKPAEAQSTPVKSNNPFNKEVQQQQQQQQQVKSMVEPDGSLIQFDRETAAVSVATSPSAALSGNPLAGAFTAQLNLDNEGKGKEVAEEVDEEGDVEMKEGKPVQVETVETPVPTPTIKHLFIKDTSLGDFHLNPTDVKTGSCTESEWVAISPREMTRLKRMYREFGNSETEPKRRKSGEFTRETGEAVASGRDMAGRGLPGRGMGQQIGTGASTPSSASAASNPSTSSESNSGPSSSSSSDSHANNHPHTSNHSHTHNHNHSHAHVHPTPNSHLHNDTANSTDTEAEVIQTPPRGAAHSPGNTTPASDQYRQFQQFLRWADTQHEDHTEPAEFDYRQFQQFLQWGQVQPPTQQPLVDFSFRLRISPPPWNIRQRIREMIPPRDQLRQRAVVAVRQLGEVLVFLLQLFVFYIMVLGRINNDYMFYASCGLTVIIFVGYRFRHHLERFRPASFNVGSEELSRVAQIFPAVNYDQEEPAAGGNNEAVREALENPDNRHARGVRIGAAFFGSMIPAVHSRWLADNRQRRVQLDALIRQREREGEETQTQEGEDNEGDEGNNRAEQNE</sequence>
<dbReference type="GeneID" id="2911549"/>
<protein>
    <recommendedName>
        <fullName evidence="5">Ubiquitin-like domain-containing protein</fullName>
    </recommendedName>
</protein>
<dbReference type="VEuPathDB" id="FungiDB:YALI0_E32461g"/>
<accession>A0A1D8NL18</accession>
<feature type="compositionally biased region" description="Polar residues" evidence="1">
    <location>
        <begin position="529"/>
        <end position="541"/>
    </location>
</feature>
<feature type="region of interest" description="Disordered" evidence="1">
    <location>
        <begin position="791"/>
        <end position="821"/>
    </location>
</feature>
<evidence type="ECO:0000256" key="1">
    <source>
        <dbReference type="SAM" id="MobiDB-lite"/>
    </source>
</evidence>
<dbReference type="AlphaFoldDB" id="A0A1D8NL18"/>
<feature type="region of interest" description="Disordered" evidence="1">
    <location>
        <begin position="420"/>
        <end position="545"/>
    </location>
</feature>
<feature type="region of interest" description="Disordered" evidence="1">
    <location>
        <begin position="117"/>
        <end position="138"/>
    </location>
</feature>
<feature type="compositionally biased region" description="Polar residues" evidence="1">
    <location>
        <begin position="264"/>
        <end position="279"/>
    </location>
</feature>
<feature type="compositionally biased region" description="Basic residues" evidence="1">
    <location>
        <begin position="508"/>
        <end position="524"/>
    </location>
</feature>
<dbReference type="EMBL" id="CP017557">
    <property type="protein sequence ID" value="AOW06293.1"/>
    <property type="molecule type" value="Genomic_DNA"/>
</dbReference>
<name>A0A1D8NL18_YARLL</name>
<keyword evidence="2" id="KW-0472">Membrane</keyword>
<feature type="compositionally biased region" description="Acidic residues" evidence="1">
    <location>
        <begin position="799"/>
        <end position="812"/>
    </location>
</feature>
<evidence type="ECO:0000256" key="2">
    <source>
        <dbReference type="SAM" id="Phobius"/>
    </source>
</evidence>
<dbReference type="Proteomes" id="UP000182444">
    <property type="component" value="Chromosome 1E"/>
</dbReference>
<evidence type="ECO:0000313" key="4">
    <source>
        <dbReference type="Proteomes" id="UP000182444"/>
    </source>
</evidence>
<dbReference type="VEuPathDB" id="FungiDB:YALI1_E38479g"/>
<feature type="compositionally biased region" description="Gly residues" evidence="1">
    <location>
        <begin position="456"/>
        <end position="466"/>
    </location>
</feature>
<evidence type="ECO:0008006" key="5">
    <source>
        <dbReference type="Google" id="ProtNLM"/>
    </source>
</evidence>